<feature type="transmembrane region" description="Helical" evidence="2">
    <location>
        <begin position="62"/>
        <end position="83"/>
    </location>
</feature>
<dbReference type="InterPro" id="IPR036259">
    <property type="entry name" value="MFS_trans_sf"/>
</dbReference>
<dbReference type="Pfam" id="PF07690">
    <property type="entry name" value="MFS_1"/>
    <property type="match status" value="2"/>
</dbReference>
<comment type="caution">
    <text evidence="4">The sequence shown here is derived from an EMBL/GenBank/DDBJ whole genome shotgun (WGS) entry which is preliminary data.</text>
</comment>
<feature type="transmembrane region" description="Helical" evidence="2">
    <location>
        <begin position="432"/>
        <end position="455"/>
    </location>
</feature>
<feature type="transmembrane region" description="Helical" evidence="2">
    <location>
        <begin position="497"/>
        <end position="516"/>
    </location>
</feature>
<reference evidence="4 5" key="1">
    <citation type="submission" date="2024-05" db="EMBL/GenBank/DDBJ databases">
        <authorList>
            <person name="Wallberg A."/>
        </authorList>
    </citation>
    <scope>NUCLEOTIDE SEQUENCE [LARGE SCALE GENOMIC DNA]</scope>
</reference>
<feature type="transmembrane region" description="Helical" evidence="2">
    <location>
        <begin position="186"/>
        <end position="205"/>
    </location>
</feature>
<feature type="transmembrane region" description="Helical" evidence="2">
    <location>
        <begin position="118"/>
        <end position="143"/>
    </location>
</feature>
<gene>
    <name evidence="4" type="ORF">MNOR_LOCUS23795</name>
</gene>
<comment type="subcellular location">
    <subcellularLocation>
        <location evidence="1">Membrane</location>
        <topology evidence="1">Multi-pass membrane protein</topology>
    </subcellularLocation>
</comment>
<accession>A0AAV2RD41</accession>
<evidence type="ECO:0000259" key="3">
    <source>
        <dbReference type="PROSITE" id="PS50850"/>
    </source>
</evidence>
<dbReference type="Gene3D" id="1.20.1250.20">
    <property type="entry name" value="MFS general substrate transporter like domains"/>
    <property type="match status" value="2"/>
</dbReference>
<evidence type="ECO:0000256" key="2">
    <source>
        <dbReference type="SAM" id="Phobius"/>
    </source>
</evidence>
<feature type="transmembrane region" description="Helical" evidence="2">
    <location>
        <begin position="522"/>
        <end position="544"/>
    </location>
</feature>
<feature type="domain" description="Major facilitator superfamily (MFS) profile" evidence="3">
    <location>
        <begin position="28"/>
        <end position="611"/>
    </location>
</feature>
<sequence length="629" mass="69255">MSHTDIRLMDSYVTPQWKEVPPDGGWGWMIVLGNTVYMILVQLSAVFSIIFSPLLLELGSSFTTVSWLVTIYNLMYNLTGLLVGPLTNQYGWRAVGVTGSFLVFTSFVISAFANSALYLMFSFSILSGIGSGLGGNMAFLVIASYFNHRRGLANAILMGGISCGQFIGPPLISYLLEQLSYKGTSLVYAAITLNGCVMALLFHPVGWHMKKISVPTEEVDDKENQDAKSLKKVKHSFASFRDVADSLVSSHEYIPSDTKLKGSNQKDINKIETNFTNTIPDEIIIDNRYAAINLSKSIAQRNLGKSLRDRCSSESQHRDSFSIEDTCLTRTMSDATPDDIKRSGRTWQHQVLQLREESEGSQIFFYSRSSIARLSLDDVSTYSMSYLDKYEDQTKENVDALSKTTIEVPCGSFGRVLKSTFLNLKILSSFRALVIVIASVLFRSGFLNFGMMVPFALQSTGYSLDSAAWAVSTGSIVNFCARLIVSVLSDQDWFNMRLFFIGGFFLTALSMIVFSFLDGLILIYICMGIYGCGIGTCMSLYNLVQIEYMGIDNLAAMVAANCLLNAFGGIIIGPLVGVLRDVSNSFSISMFFLGGLVAGSLLLWVLMPVAQKLDGRSNKLLKDTSENAA</sequence>
<dbReference type="PANTHER" id="PTHR11360:SF306">
    <property type="entry name" value="RE01051P"/>
    <property type="match status" value="1"/>
</dbReference>
<dbReference type="GO" id="GO:0016020">
    <property type="term" value="C:membrane"/>
    <property type="evidence" value="ECO:0007669"/>
    <property type="project" value="UniProtKB-SubCell"/>
</dbReference>
<dbReference type="InterPro" id="IPR020846">
    <property type="entry name" value="MFS_dom"/>
</dbReference>
<protein>
    <recommendedName>
        <fullName evidence="3">Major facilitator superfamily (MFS) profile domain-containing protein</fullName>
    </recommendedName>
</protein>
<evidence type="ECO:0000313" key="5">
    <source>
        <dbReference type="Proteomes" id="UP001497623"/>
    </source>
</evidence>
<organism evidence="4 5">
    <name type="scientific">Meganyctiphanes norvegica</name>
    <name type="common">Northern krill</name>
    <name type="synonym">Thysanopoda norvegica</name>
    <dbReference type="NCBI Taxonomy" id="48144"/>
    <lineage>
        <taxon>Eukaryota</taxon>
        <taxon>Metazoa</taxon>
        <taxon>Ecdysozoa</taxon>
        <taxon>Arthropoda</taxon>
        <taxon>Crustacea</taxon>
        <taxon>Multicrustacea</taxon>
        <taxon>Malacostraca</taxon>
        <taxon>Eumalacostraca</taxon>
        <taxon>Eucarida</taxon>
        <taxon>Euphausiacea</taxon>
        <taxon>Euphausiidae</taxon>
        <taxon>Meganyctiphanes</taxon>
    </lineage>
</organism>
<feature type="transmembrane region" description="Helical" evidence="2">
    <location>
        <begin position="467"/>
        <end position="485"/>
    </location>
</feature>
<keyword evidence="2" id="KW-0812">Transmembrane</keyword>
<feature type="transmembrane region" description="Helical" evidence="2">
    <location>
        <begin position="90"/>
        <end position="112"/>
    </location>
</feature>
<evidence type="ECO:0000256" key="1">
    <source>
        <dbReference type="ARBA" id="ARBA00004141"/>
    </source>
</evidence>
<dbReference type="SUPFAM" id="SSF103473">
    <property type="entry name" value="MFS general substrate transporter"/>
    <property type="match status" value="1"/>
</dbReference>
<dbReference type="PROSITE" id="PS50850">
    <property type="entry name" value="MFS"/>
    <property type="match status" value="1"/>
</dbReference>
<evidence type="ECO:0000313" key="4">
    <source>
        <dbReference type="EMBL" id="CAL4123107.1"/>
    </source>
</evidence>
<feature type="non-terminal residue" evidence="4">
    <location>
        <position position="629"/>
    </location>
</feature>
<feature type="transmembrane region" description="Helical" evidence="2">
    <location>
        <begin position="36"/>
        <end position="56"/>
    </location>
</feature>
<name>A0AAV2RD41_MEGNR</name>
<proteinExistence type="predicted"/>
<dbReference type="AlphaFoldDB" id="A0AAV2RD41"/>
<dbReference type="Proteomes" id="UP001497623">
    <property type="component" value="Unassembled WGS sequence"/>
</dbReference>
<dbReference type="InterPro" id="IPR050327">
    <property type="entry name" value="Proton-linked_MCT"/>
</dbReference>
<dbReference type="EMBL" id="CAXKWB010021315">
    <property type="protein sequence ID" value="CAL4123107.1"/>
    <property type="molecule type" value="Genomic_DNA"/>
</dbReference>
<keyword evidence="5" id="KW-1185">Reference proteome</keyword>
<keyword evidence="2" id="KW-1133">Transmembrane helix</keyword>
<keyword evidence="2" id="KW-0472">Membrane</keyword>
<dbReference type="PANTHER" id="PTHR11360">
    <property type="entry name" value="MONOCARBOXYLATE TRANSPORTER"/>
    <property type="match status" value="1"/>
</dbReference>
<feature type="transmembrane region" description="Helical" evidence="2">
    <location>
        <begin position="556"/>
        <end position="576"/>
    </location>
</feature>
<feature type="transmembrane region" description="Helical" evidence="2">
    <location>
        <begin position="155"/>
        <end position="174"/>
    </location>
</feature>
<dbReference type="GO" id="GO:0008028">
    <property type="term" value="F:monocarboxylic acid transmembrane transporter activity"/>
    <property type="evidence" value="ECO:0007669"/>
    <property type="project" value="TreeGrafter"/>
</dbReference>
<feature type="transmembrane region" description="Helical" evidence="2">
    <location>
        <begin position="588"/>
        <end position="610"/>
    </location>
</feature>
<dbReference type="InterPro" id="IPR011701">
    <property type="entry name" value="MFS"/>
</dbReference>